<feature type="disulfide bond" evidence="7">
    <location>
        <begin position="4668"/>
        <end position="4677"/>
    </location>
</feature>
<feature type="disulfide bond" evidence="8">
    <location>
        <begin position="3006"/>
        <end position="3033"/>
    </location>
</feature>
<dbReference type="PROSITE" id="PS00022">
    <property type="entry name" value="EGF_1"/>
    <property type="match status" value="7"/>
</dbReference>
<dbReference type="PROSITE" id="PS50026">
    <property type="entry name" value="EGF_3"/>
    <property type="match status" value="8"/>
</dbReference>
<feature type="disulfide bond" evidence="8">
    <location>
        <begin position="4495"/>
        <end position="4522"/>
    </location>
</feature>
<feature type="domain" description="Sushi" evidence="13">
    <location>
        <begin position="2567"/>
        <end position="2624"/>
    </location>
</feature>
<keyword evidence="3 9" id="KW-0732">Signal</keyword>
<dbReference type="PRINTS" id="PR00895">
    <property type="entry name" value="PENTAXIN"/>
</dbReference>
<feature type="domain" description="Sushi" evidence="13">
    <location>
        <begin position="427"/>
        <end position="486"/>
    </location>
</feature>
<feature type="disulfide bond" evidence="8">
    <location>
        <begin position="397"/>
        <end position="424"/>
    </location>
</feature>
<feature type="domain" description="Sushi" evidence="13">
    <location>
        <begin position="3695"/>
        <end position="3755"/>
    </location>
</feature>
<comment type="caution">
    <text evidence="15">The sequence shown here is derived from an EMBL/GenBank/DDBJ whole genome shotgun (WGS) entry which is preliminary data.</text>
</comment>
<dbReference type="PROSITE" id="PS51828">
    <property type="entry name" value="PTX_2"/>
    <property type="match status" value="1"/>
</dbReference>
<feature type="domain" description="Sushi" evidence="13">
    <location>
        <begin position="2861"/>
        <end position="2921"/>
    </location>
</feature>
<feature type="disulfide bond" evidence="7">
    <location>
        <begin position="1241"/>
        <end position="1250"/>
    </location>
</feature>
<gene>
    <name evidence="15" type="ORF">Bpfe_026606</name>
</gene>
<feature type="disulfide bond" evidence="8">
    <location>
        <begin position="3604"/>
        <end position="3631"/>
    </location>
</feature>
<feature type="disulfide bond" evidence="8">
    <location>
        <begin position="2948"/>
        <end position="2975"/>
    </location>
</feature>
<feature type="domain" description="HYR" evidence="12">
    <location>
        <begin position="551"/>
        <end position="635"/>
    </location>
</feature>
<dbReference type="FunFam" id="2.10.25.10:FF:000004">
    <property type="entry name" value="Neurogenic locus notch 1"/>
    <property type="match status" value="2"/>
</dbReference>
<dbReference type="FunFam" id="2.10.50.10:FF:000018">
    <property type="entry name" value="Sushi, von Willebrand factor type A, EGF and pentraxin domain-containing 1"/>
    <property type="match status" value="1"/>
</dbReference>
<keyword evidence="4" id="KW-0677">Repeat</keyword>
<feature type="disulfide bond" evidence="8">
    <location>
        <begin position="2017"/>
        <end position="2044"/>
    </location>
</feature>
<feature type="disulfide bond" evidence="8">
    <location>
        <begin position="1958"/>
        <end position="1985"/>
    </location>
</feature>
<keyword evidence="16" id="KW-1185">Reference proteome</keyword>
<dbReference type="Gene3D" id="3.40.50.410">
    <property type="entry name" value="von Willebrand factor, type A domain"/>
    <property type="match status" value="1"/>
</dbReference>
<feature type="domain" description="Sushi" evidence="13">
    <location>
        <begin position="3989"/>
        <end position="4046"/>
    </location>
</feature>
<dbReference type="InterPro" id="IPR035976">
    <property type="entry name" value="Sushi/SCR/CCP_sf"/>
</dbReference>
<feature type="domain" description="EGF-like" evidence="10">
    <location>
        <begin position="1177"/>
        <end position="1213"/>
    </location>
</feature>
<feature type="disulfide bond" evidence="8">
    <location>
        <begin position="2773"/>
        <end position="2800"/>
    </location>
</feature>
<feature type="domain" description="Sushi" evidence="13">
    <location>
        <begin position="487"/>
        <end position="552"/>
    </location>
</feature>
<dbReference type="SUPFAM" id="SSF57535">
    <property type="entry name" value="Complement control module/SCR domain"/>
    <property type="match status" value="54"/>
</dbReference>
<feature type="domain" description="VWFA" evidence="11">
    <location>
        <begin position="72"/>
        <end position="253"/>
    </location>
</feature>
<feature type="domain" description="Sushi" evidence="13">
    <location>
        <begin position="1988"/>
        <end position="2046"/>
    </location>
</feature>
<feature type="domain" description="Sushi" evidence="13">
    <location>
        <begin position="4106"/>
        <end position="4163"/>
    </location>
</feature>
<feature type="disulfide bond" evidence="7">
    <location>
        <begin position="1146"/>
        <end position="1163"/>
    </location>
</feature>
<dbReference type="Pfam" id="PF00354">
    <property type="entry name" value="Pentaxin"/>
    <property type="match status" value="1"/>
</dbReference>
<feature type="disulfide bond" evidence="8">
    <location>
        <begin position="2250"/>
        <end position="2277"/>
    </location>
</feature>
<feature type="disulfide bond" evidence="8">
    <location>
        <begin position="2595"/>
        <end position="2622"/>
    </location>
</feature>
<evidence type="ECO:0000256" key="8">
    <source>
        <dbReference type="PROSITE-ProRule" id="PRU00302"/>
    </source>
</evidence>
<keyword evidence="2 8" id="KW-0768">Sushi</keyword>
<dbReference type="PROSITE" id="PS00010">
    <property type="entry name" value="ASX_HYDROXYL"/>
    <property type="match status" value="4"/>
</dbReference>
<feature type="disulfide bond" evidence="8">
    <location>
        <begin position="2654"/>
        <end position="2681"/>
    </location>
</feature>
<dbReference type="SMART" id="SM00159">
    <property type="entry name" value="PTX"/>
    <property type="match status" value="1"/>
</dbReference>
<feature type="domain" description="EGF-like" evidence="10">
    <location>
        <begin position="1253"/>
        <end position="1289"/>
    </location>
</feature>
<feature type="domain" description="Sushi" evidence="13">
    <location>
        <begin position="3873"/>
        <end position="3930"/>
    </location>
</feature>
<feature type="domain" description="Sushi" evidence="13">
    <location>
        <begin position="2625"/>
        <end position="2683"/>
    </location>
</feature>
<dbReference type="CDD" id="cd00054">
    <property type="entry name" value="EGF_CA"/>
    <property type="match status" value="5"/>
</dbReference>
<feature type="domain" description="Sushi" evidence="13">
    <location>
        <begin position="2337"/>
        <end position="2391"/>
    </location>
</feature>
<dbReference type="Gene3D" id="2.10.25.10">
    <property type="entry name" value="Laminin"/>
    <property type="match status" value="9"/>
</dbReference>
<dbReference type="Gene3D" id="2.10.50.10">
    <property type="entry name" value="Tumor Necrosis Factor Receptor, subunit A, domain 2"/>
    <property type="match status" value="4"/>
</dbReference>
<evidence type="ECO:0000256" key="4">
    <source>
        <dbReference type="ARBA" id="ARBA00022737"/>
    </source>
</evidence>
<feature type="disulfide bond" evidence="8">
    <location>
        <begin position="3785"/>
        <end position="3812"/>
    </location>
</feature>
<feature type="domain" description="Sushi" evidence="13">
    <location>
        <begin position="3329"/>
        <end position="3400"/>
    </location>
</feature>
<dbReference type="PROSITE" id="PS50234">
    <property type="entry name" value="VWFA"/>
    <property type="match status" value="1"/>
</dbReference>
<feature type="disulfide bond" evidence="8">
    <location>
        <begin position="4435"/>
        <end position="4462"/>
    </location>
</feature>
<feature type="disulfide bond" evidence="8">
    <location>
        <begin position="2362"/>
        <end position="2389"/>
    </location>
</feature>
<feature type="domain" description="Sushi" evidence="13">
    <location>
        <begin position="2452"/>
        <end position="2509"/>
    </location>
</feature>
<dbReference type="PROSITE" id="PS01186">
    <property type="entry name" value="EGF_2"/>
    <property type="match status" value="6"/>
</dbReference>
<feature type="domain" description="Sushi" evidence="13">
    <location>
        <begin position="4285"/>
        <end position="4344"/>
    </location>
</feature>
<dbReference type="FunFam" id="2.10.70.10:FF:000014">
    <property type="entry name" value="Membrane cofactor protein"/>
    <property type="match status" value="1"/>
</dbReference>
<evidence type="ECO:0000259" key="11">
    <source>
        <dbReference type="PROSITE" id="PS50234"/>
    </source>
</evidence>
<feature type="domain" description="Sushi" evidence="13">
    <location>
        <begin position="2223"/>
        <end position="2279"/>
    </location>
</feature>
<feature type="domain" description="Sushi" evidence="13">
    <location>
        <begin position="1930"/>
        <end position="1987"/>
    </location>
</feature>
<dbReference type="SMART" id="SM00327">
    <property type="entry name" value="VWA"/>
    <property type="match status" value="1"/>
</dbReference>
<dbReference type="InterPro" id="IPR018097">
    <property type="entry name" value="EGF_Ca-bd_CS"/>
</dbReference>
<feature type="domain" description="Sushi" evidence="13">
    <location>
        <begin position="2743"/>
        <end position="2802"/>
    </location>
</feature>
<feature type="disulfide bond" evidence="8">
    <location>
        <begin position="4017"/>
        <end position="4044"/>
    </location>
</feature>
<feature type="disulfide bond" evidence="8">
    <location>
        <begin position="3487"/>
        <end position="3514"/>
    </location>
</feature>
<feature type="disulfide bond" evidence="8">
    <location>
        <begin position="2480"/>
        <end position="2507"/>
    </location>
</feature>
<dbReference type="InterPro" id="IPR001759">
    <property type="entry name" value="PTX_dom"/>
</dbReference>
<feature type="disulfide bond" evidence="8">
    <location>
        <begin position="2193"/>
        <end position="2220"/>
    </location>
</feature>
<dbReference type="SUPFAM" id="SSF57196">
    <property type="entry name" value="EGF/Laminin"/>
    <property type="match status" value="6"/>
</dbReference>
<dbReference type="EMBL" id="JASAOG010000208">
    <property type="protein sequence ID" value="KAK0043931.1"/>
    <property type="molecule type" value="Genomic_DNA"/>
</dbReference>
<feature type="domain" description="HYR" evidence="12">
    <location>
        <begin position="636"/>
        <end position="715"/>
    </location>
</feature>
<feature type="domain" description="Sushi" evidence="13">
    <location>
        <begin position="4345"/>
        <end position="4402"/>
    </location>
</feature>
<reference evidence="15" key="1">
    <citation type="journal article" date="2023" name="PLoS Negl. Trop. Dis.">
        <title>A genome sequence for Biomphalaria pfeifferi, the major vector snail for the human-infecting parasite Schistosoma mansoni.</title>
        <authorList>
            <person name="Bu L."/>
            <person name="Lu L."/>
            <person name="Laidemitt M.R."/>
            <person name="Zhang S.M."/>
            <person name="Mutuku M."/>
            <person name="Mkoji G."/>
            <person name="Steinauer M."/>
            <person name="Loker E.S."/>
        </authorList>
    </citation>
    <scope>NUCLEOTIDE SEQUENCE</scope>
    <source>
        <strain evidence="15">KasaAsao</strain>
    </source>
</reference>
<dbReference type="SMART" id="SM00181">
    <property type="entry name" value="EGF"/>
    <property type="match status" value="11"/>
</dbReference>
<feature type="disulfide bond" evidence="8">
    <location>
        <begin position="4134"/>
        <end position="4161"/>
    </location>
</feature>
<keyword evidence="6" id="KW-0325">Glycoprotein</keyword>
<organism evidence="15 16">
    <name type="scientific">Biomphalaria pfeifferi</name>
    <name type="common">Bloodfluke planorb</name>
    <name type="synonym">Freshwater snail</name>
    <dbReference type="NCBI Taxonomy" id="112525"/>
    <lineage>
        <taxon>Eukaryota</taxon>
        <taxon>Metazoa</taxon>
        <taxon>Spiralia</taxon>
        <taxon>Lophotrochozoa</taxon>
        <taxon>Mollusca</taxon>
        <taxon>Gastropoda</taxon>
        <taxon>Heterobranchia</taxon>
        <taxon>Euthyneura</taxon>
        <taxon>Panpulmonata</taxon>
        <taxon>Hygrophila</taxon>
        <taxon>Lymnaeoidea</taxon>
        <taxon>Planorbidae</taxon>
        <taxon>Biomphalaria</taxon>
    </lineage>
</organism>
<protein>
    <submittedName>
        <fullName evidence="15">Sushi von Willebrand factor type A EGF and pentraxin domain-containing protein 1</fullName>
    </submittedName>
</protein>
<dbReference type="SMART" id="SM00179">
    <property type="entry name" value="EGF_CA"/>
    <property type="match status" value="7"/>
</dbReference>
<evidence type="ECO:0000256" key="9">
    <source>
        <dbReference type="SAM" id="SignalP"/>
    </source>
</evidence>
<dbReference type="SUPFAM" id="SSF57184">
    <property type="entry name" value="Growth factor receptor domain"/>
    <property type="match status" value="2"/>
</dbReference>
<reference evidence="15" key="2">
    <citation type="submission" date="2023-04" db="EMBL/GenBank/DDBJ databases">
        <authorList>
            <person name="Bu L."/>
            <person name="Lu L."/>
            <person name="Laidemitt M.R."/>
            <person name="Zhang S.M."/>
            <person name="Mutuku M."/>
            <person name="Mkoji G."/>
            <person name="Steinauer M."/>
            <person name="Loker E.S."/>
        </authorList>
    </citation>
    <scope>NUCLEOTIDE SEQUENCE</scope>
    <source>
        <strain evidence="15">KasaAsao</strain>
        <tissue evidence="15">Whole Snail</tissue>
    </source>
</reference>
<feature type="disulfide bond" evidence="8">
    <location>
        <begin position="3636"/>
        <end position="3679"/>
    </location>
</feature>
<feature type="domain" description="Sushi" evidence="13">
    <location>
        <begin position="367"/>
        <end position="426"/>
    </location>
</feature>
<feature type="domain" description="Sushi" evidence="13">
    <location>
        <begin position="2684"/>
        <end position="2742"/>
    </location>
</feature>
<feature type="disulfide bond" evidence="8">
    <location>
        <begin position="3959"/>
        <end position="3986"/>
    </location>
</feature>
<feature type="domain" description="Sushi" evidence="13">
    <location>
        <begin position="3036"/>
        <end position="3093"/>
    </location>
</feature>
<feature type="domain" description="Sushi" evidence="13">
    <location>
        <begin position="4164"/>
        <end position="4221"/>
    </location>
</feature>
<dbReference type="InterPro" id="IPR013320">
    <property type="entry name" value="ConA-like_dom_sf"/>
</dbReference>
<feature type="disulfide bond" evidence="8">
    <location>
        <begin position="4555"/>
        <end position="4582"/>
    </location>
</feature>
<comment type="caution">
    <text evidence="7">Lacks conserved residue(s) required for the propagation of feature annotation.</text>
</comment>
<dbReference type="InterPro" id="IPR000436">
    <property type="entry name" value="Sushi_SCR_CCP_dom"/>
</dbReference>
<feature type="domain" description="Sushi" evidence="13">
    <location>
        <begin position="1872"/>
        <end position="1929"/>
    </location>
</feature>
<feature type="disulfide bond" evidence="8">
    <location>
        <begin position="3901"/>
        <end position="3928"/>
    </location>
</feature>
<feature type="domain" description="EGF-like" evidence="10">
    <location>
        <begin position="1329"/>
        <end position="1365"/>
    </location>
</feature>
<feature type="disulfide bond" evidence="8">
    <location>
        <begin position="3697"/>
        <end position="3740"/>
    </location>
</feature>
<feature type="domain" description="Sushi" evidence="13">
    <location>
        <begin position="2922"/>
        <end position="2977"/>
    </location>
</feature>
<dbReference type="GO" id="GO:0042063">
    <property type="term" value="P:gliogenesis"/>
    <property type="evidence" value="ECO:0007669"/>
    <property type="project" value="UniProtKB-ARBA"/>
</dbReference>
<dbReference type="InterPro" id="IPR002035">
    <property type="entry name" value="VWF_A"/>
</dbReference>
<feature type="domain" description="Sushi" evidence="13">
    <location>
        <begin position="2978"/>
        <end position="3035"/>
    </location>
</feature>
<dbReference type="InterPro" id="IPR003410">
    <property type="entry name" value="HYR_dom"/>
</dbReference>
<dbReference type="Pfam" id="PF12661">
    <property type="entry name" value="hEGF"/>
    <property type="match status" value="3"/>
</dbReference>
<dbReference type="SUPFAM" id="SSF53300">
    <property type="entry name" value="vWA-like"/>
    <property type="match status" value="1"/>
</dbReference>
<feature type="disulfide bond" evidence="7">
    <location>
        <begin position="1317"/>
        <end position="1326"/>
    </location>
</feature>
<evidence type="ECO:0000259" key="13">
    <source>
        <dbReference type="PROSITE" id="PS50923"/>
    </source>
</evidence>
<feature type="domain" description="Sushi" evidence="13">
    <location>
        <begin position="1687"/>
        <end position="1747"/>
    </location>
</feature>
<feature type="disulfide bond" evidence="8">
    <location>
        <begin position="3122"/>
        <end position="3149"/>
    </location>
</feature>
<evidence type="ECO:0000256" key="3">
    <source>
        <dbReference type="ARBA" id="ARBA00022729"/>
    </source>
</evidence>
<keyword evidence="1 7" id="KW-0245">EGF-like domain</keyword>
<evidence type="ECO:0000256" key="2">
    <source>
        <dbReference type="ARBA" id="ARBA00022659"/>
    </source>
</evidence>
<feature type="disulfide bond" evidence="8">
    <location>
        <begin position="3429"/>
        <end position="3456"/>
    </location>
</feature>
<feature type="disulfide bond" evidence="8">
    <location>
        <begin position="2892"/>
        <end position="2919"/>
    </location>
</feature>
<dbReference type="InterPro" id="IPR011641">
    <property type="entry name" value="Tyr-kin_ephrin_A/B_rcpt-like"/>
</dbReference>
<feature type="domain" description="Sushi" evidence="13">
    <location>
        <begin position="3459"/>
        <end position="3516"/>
    </location>
</feature>
<dbReference type="InterPro" id="IPR051277">
    <property type="entry name" value="SEZ6_CSMD_C4BPB_Regulators"/>
</dbReference>
<feature type="disulfide bond" evidence="8">
    <location>
        <begin position="1900"/>
        <end position="1927"/>
    </location>
</feature>
<proteinExistence type="predicted"/>
<feature type="disulfide bond" evidence="8">
    <location>
        <begin position="3843"/>
        <end position="3870"/>
    </location>
</feature>
<feature type="domain" description="Sushi" evidence="13">
    <location>
        <begin position="3634"/>
        <end position="3694"/>
    </location>
</feature>
<feature type="disulfide bond" evidence="8">
    <location>
        <begin position="1689"/>
        <end position="1732"/>
    </location>
</feature>
<feature type="domain" description="Sushi" evidence="13">
    <location>
        <begin position="3266"/>
        <end position="3328"/>
    </location>
</feature>
<dbReference type="GO" id="GO:0048666">
    <property type="term" value="P:neuron development"/>
    <property type="evidence" value="ECO:0007669"/>
    <property type="project" value="UniProtKB-ARBA"/>
</dbReference>
<feature type="domain" description="Sushi" evidence="13">
    <location>
        <begin position="2803"/>
        <end position="2860"/>
    </location>
</feature>
<feature type="domain" description="Sushi" evidence="13">
    <location>
        <begin position="4467"/>
        <end position="4524"/>
    </location>
</feature>
<feature type="domain" description="Sushi" evidence="13">
    <location>
        <begin position="1748"/>
        <end position="1812"/>
    </location>
</feature>
<feature type="disulfide bond" evidence="8">
    <location>
        <begin position="2713"/>
        <end position="2740"/>
    </location>
</feature>
<dbReference type="InterPro" id="IPR000152">
    <property type="entry name" value="EGF-type_Asp/Asn_hydroxyl_site"/>
</dbReference>
<feature type="disulfide bond" evidence="8">
    <location>
        <begin position="3299"/>
        <end position="3326"/>
    </location>
</feature>
<dbReference type="SUPFAM" id="SSF49899">
    <property type="entry name" value="Concanavalin A-like lectins/glucanases"/>
    <property type="match status" value="1"/>
</dbReference>
<dbReference type="InterPro" id="IPR000742">
    <property type="entry name" value="EGF"/>
</dbReference>
<feature type="signal peptide" evidence="9">
    <location>
        <begin position="1"/>
        <end position="23"/>
    </location>
</feature>
<dbReference type="PANTHER" id="PTHR45656">
    <property type="entry name" value="PROTEIN CBR-CLEC-78"/>
    <property type="match status" value="1"/>
</dbReference>
<dbReference type="CDD" id="cd01450">
    <property type="entry name" value="vWFA_subfamily_ECM"/>
    <property type="match status" value="1"/>
</dbReference>
<dbReference type="Proteomes" id="UP001233172">
    <property type="component" value="Unassembled WGS sequence"/>
</dbReference>
<feature type="disulfide bond" evidence="8">
    <location>
        <begin position="4192"/>
        <end position="4219"/>
    </location>
</feature>
<dbReference type="Pfam" id="PF02494">
    <property type="entry name" value="HYR"/>
    <property type="match status" value="2"/>
</dbReference>
<dbReference type="InterPro" id="IPR013032">
    <property type="entry name" value="EGF-like_CS"/>
</dbReference>
<feature type="disulfide bond" evidence="8">
    <location>
        <begin position="4373"/>
        <end position="4400"/>
    </location>
</feature>
<feature type="domain" description="Sushi" evidence="13">
    <location>
        <begin position="3517"/>
        <end position="3575"/>
    </location>
</feature>
<dbReference type="FunFam" id="2.10.25.10:FF:000020">
    <property type="entry name" value="Latent-transforming growth factor beta-binding protein 1"/>
    <property type="match status" value="1"/>
</dbReference>
<evidence type="ECO:0000313" key="15">
    <source>
        <dbReference type="EMBL" id="KAK0043931.1"/>
    </source>
</evidence>
<sequence>MRAPHFALFLLWYLVILLQPTDSRVLFRRPGAYNTFMKQVTVNFEKAKVETLGDIFKRHVQQLRHTPNKMVELVFLIDSSGTVGRSYFYEEVRFVRYLLSDFTVDVNTTRVSVITFSSPNKIFRYIDYLSHPDQENHKCRLLTEDIPQVDYTPGGTHTLGAFLEAEKVLKSARPDAVKAIFLMTDGYSNGGDPRPVAKKLKRDGVKIFTFGIRDGFVWELQEMASEPKNETCYILDSFEEFEALAKRALHADLQTGSYVEQSADKCRRLCNSENLCCHENASCSCGTYTGKYECLCRPGYFGTGRGRNGCKPCPPGTYKNFTGLGDINICIPCPDEHQTTPEGAVSIAQCVCKRGYRSFGHRSCTVFRCPELSPPKNGYFVNNKCNNVFNAACGLRCQHGYELRGSSLRICQDDGAWSGQPAECIMKTCPSLPSPKNGHMICSSDDFSYSTVCRFTCNAGYQLVGSRKRTCLAIAYWTGIATICREITCPPLVEIKDGLITPQSCALREVVFGTTCHMSCLSDYTLKGPHNKQCTPDGTWLATGTGVNQCIDETPPVLQCPENIEIEADEVESTTEVSWSAPVPVDNSGFRPVLTADPPITSGSRLPIGVTVITYKAEDLSQNVATCKFTISVVDKTPPRVDKCQSPSPFISIQDTTEILLETPLFSDNSGLPVEVVSSFKRGKLFPSGTTKITYTAFDNANNNSSCSIEVTVIRHRCGSPVPPVHGNITCKDGEIGVLCHIVCDVGYAFAVAPAEEYFCAYEDGRWLPQENYPFPDCAETQISNEIEQPATITLTGDLSCKDKILIDKIQQDLEGKMEDKILIACENDVSCSVASLKAVCEDEEDFNRIQLIPDKSRSKRLIKTRGKQSRLKRHVAKKSRLSFEIVLEGSVKNNEMRTASSNKSELLMNMLTLLKNEASKGSLDLLVDDHILKLSQFSYDIDLLTIKCPDGSIVVNETCVKCPVGTYYDNENKTCRGCAVGSYQHEEGHISCLTCPANKATEKEQSKSEQECKAFCPPGSFSMSGLEPCETCHLGFYQQNYSSTSCVPCPKGQITLRRGSKTDQDCAVLCKPGFIGNDGLAPCIPCPVNTYQPKSGQTECIYCPPESGTAYSGSTSIMDCLQSDIINIQGDQQFIFPFGCGDEPCENGGTCVFRKGIPNFKCHCLADFTGTNCETRINYCASLPCGHAGLCVPKTGGYTCNCKPGFTGFQCEIDINECASQPCLNKAICIDGINQFTCNCPLPFTGPTCASAISNCAEINCLNGGVCINTQSSFKCNCPPGFSGITCEIDVDECQATPCKNDGTCQDLPNDYKCLCMPGFTGKSCETQINECADLPCQNGATCEDLINNYRCHCTVGFTGHKCEKVLTSQYQLDFISPSIMDYAELAIDQPMTSVTASFWIKSNDESHGGTPFSYAAKDNFNAFTVTRLEGLTLSINNEQRIMNTKVNDGAWHHVVFTWSYNRGNWKLFVDGILKDEGFDLSTQKPIPGKGIFIVGQEQDSFGGEFSPSETLKGTLSHLNVWDQEFTSKDVENLRSNCNISEGNIISWSAVQASLKGNVVASTPSVFCQDCPLPTSPLNGRVSYIDTKVGSQINFECNTGYALGGPSTLTCLISREYDNSNRFPECEVINCGSPRSVRNGKIKGRDFTYGKKVSIECNFGYVNKGLAEILCDEFGDWSRGGTCEYKTCTLPVDMKNTIKSVNKTSFFPKDVVRFTCKPGHYLQTQHDSVTCELGGSWDKSVPSCDSITCSKPPNIANGKLVGTKNDYNIGDEARYKCDTGFEFSQVGDNTKDTLACLPSGQWETLLPQCLPITCPDPPPVRNAIAVGEGRTYLSPVTYTCLPGFLPSGKNIIECEANKDWSAGSKFSCSPVKCEEPPPFQNGAIEGSDYYFNNIISYQCHPGYILNGKDSRKCQENATWGGEDPSCNAVSCGDLSPIANGNVNYKDVTYQSTAKYTCDPGFELKGSEEIVCEATSHWQPDPPTCDPRPCPVPQDISFGTYAVTGPLIYKANLTYMCNTGYQLNGTSTLSCQEDGSWSAPAPICLPIQCPILTDITNGLVRLQGTSYSSTATYSCHTGFRLIGTSSRLCQSSATWSDQAPVCQSTTCSRPDVINNGHLEYKDLSIGSIIRYYCNTGYKLEGDQIRRCLDNVTFSGLPPECKPVQCAPPGTIPNGATTLSEPENIYNSTATFTCDNGYFIRGTATIKCESNGQWSSALPACFPVACNVTPLLDGKTNSTTAVYGSVVAYECNPGFKMVGDSVRKCLADGTWDTPKPLCEVIRCPVLSLSGGLVSTIERTVGTVVRLECRGNYHLTGPSIRTCESNGKWSGDEPSCSPITCPPATPLAHGELDILNETTVEYKCNKGYTLLGSNLVKCGVDGIWRPASPICQIKTCDDLSQTLFPHGSISYTANKYGDSVTYSCDTGYTLRGDAERLCDETGHWTADEPECKIVDCGHPPLLANGYFEGDEYTFDSVLKIVCQNDYKLKGVETIKCLSTGLWENYISTCELIKCPELFFSNGSISVDTQNVKGVAKYQCNEGYDLVGDTERTCSDTGEWSGTVPVCNAVVCPEPDPIDQAILEGDNRNYGAKIFYTCKEGYQLYGDFERVCEHGSKWSGIEPVCDPVLCPEPYEFPPHLQFNADQSNYLSVMTLYCDEGYQLVGSPDRVCQSNGTWSGSVPHCIKISCGEPPAIQHAIIVQKSDYLFEAVVKYSCVEGYSSSGLDTTTCLSNKTWSFIDFACNIISCPIILPTDVPNSNLEASTFTFGSTVSFSCIEGFNMSGASNATCTSLGKWSSTLPECLIIQCPSLGQLDFGWIDFSSLDYGSTALFSCQLGYNLVGYNETQCLSSATWSVPKPLCQIVSCGALPGIIPNGQLLQPQAEYFFQQMGSYSCEFGYKLSGNSVLTCQETGLFDFLIPSCLRIPCPAPVGIDFGHFTEYISNFTVVYECMSGYNLIGKSELICLLGGNWSDLAPSCLPVICPTPAGLQNGEITGTEFFFGQSVQFSCYKGYNLIGSPQLECLANESWSDVQPHCAPVDCGEPSEQFNHGFIKGTYTYGGSIEYHCNPGFQLNGKNLRFCQADGSWETFISECLRLSCQTPLSIDNGFIIGDTYQFEDNITYLCNAGYHLNGDSNHICLSNLSWSGQIPACLKISCGVPPILLNGKILGDSYFFQDVITISCDFGYRLVGAAVMTCEANGQWSGQAHCEQIVCKEVPAIVNGNYQLDTNSSVNAVLSKVIYECDRGYSLNGSHEKICQESGEWSDDLVNCYPVSCSAIQSLQYGTVIGSIFTYLSFVNFTCNLGFDLIGKSSLQCNYTGEWSEQFPYCKVKSCPDISVAHGIVYLNSNDSSTVTTNRNGSLYIYGDTITIECHAGYEILGNLNSSECRIDGSWSSLNITCTPVQCTEPVGIEHAVLSVPSLTYQSVITVSCVAGYDLIGDDELTCGANKNWVESLPKCVLLACGSPPSVSNAIIEGDSFKLGDFISYKCKPGYEMVGDSRIQCGSGRAWVGNLPVCREVNCGPPPAFPQATVSVADTIYKSQANLTCDLGYVLQGNSEMICSPDQSWKYDPNLMCTPINCGKPPQIDHGTYSADTTILGSLALYMCNPGYFLEDSSSLYCSEDGSWTQDLPQCLPVDCHYPPSIPYTTSEFNGTHYSEKVKYTCNVGYQQSDVNTQAELTCNESGAWQGDIPVCEAINCGLPPDFSHSYYFLDNNRTDYLSLAVYHCNPGYNSSKLDHYLICNVSSLWEGNPIVCTPLNCKDLPILSNGEYDAANGTTFGSVVSYECSRGYTKLGPEFITCTEDGTWSTDYHACLPVNCLQPSDIENGMVEFNDTTLGSQAFYSCLPGYTVVGNETLDCSDTGQWAFANTYCEPVDCQAPISILHGHVNYTSSKFQGLAIYSCDPGYSIGLDTTLVCSESATWVGLEPHCSIINCSQPLVKPFSRVLYSNLSYLSSATFSCEAGYQLVGQSSILCLETGQWSEESPDCSPLDCSHPVEIPHGSLIASGTTFGSYVTYSCHSGYQLKGDRVIYCSQQGTWDGSIPSCDIKDCRMPLDIANGQVIYFSTTFASLATYTCNKGFRLQGNNTIYCDENGHWISSDPAICEEIQCPEPSFIQNGHVSYTQLTVGSLANYACNSGYVLIGSTSRVCNEDGTWQGGKPACERIKCPVPPEIPHGLFSSSDQSVGIRVNYTCTAGFVHSKVTSIFCQADGTWSSELPMCIPVTCPEPKAVLNALITAHTGNYLGSSVTYSCVKGFEMVGHADNEYTVVCSGSGEWSSSMPRCTVVTCKTPPPSIPFSTIKTLGNTYTSETVYRCLSGYHLNGSGKIACNHLGQWSADAPTSCVPVLCGPPPEIPQSTYEGSIFSFNHSVTYRCNPGYDLIGIPTSYCNADGSWSSIGFHCQQQQCTEILALPNNGEIVGDSDGPFVVGSAVTFVCLNGFSLVGQSTLKCTDSGQWSSQPPLCQNIIDFCKETLAMDNTKPPPPGKLIGSQTVLECVPGYVANGDLTSVCQSDGSWTLPTGRCERAFCGKPVVENALNVKLIGQKYYYGDTVVFICRYGLMPVNGNSVLKCKEDGKWDGEAKCIEFCKQDCLNGGHCIGGNKCKCLPGWAGHRCQTAICIFPCLHGGKCIAPYLCQCKPGYEGSRCEKVLCSKQCQNNGRCVEPDKCQCPFGFTGASCETAIIRRNANRSG</sequence>
<feature type="disulfide bond" evidence="7">
    <location>
        <begin position="1355"/>
        <end position="1364"/>
    </location>
</feature>
<feature type="domain" description="Sushi" evidence="13">
    <location>
        <begin position="4403"/>
        <end position="4464"/>
    </location>
</feature>
<feature type="disulfide bond" evidence="7">
    <location>
        <begin position="4650"/>
        <end position="4660"/>
    </location>
</feature>
<evidence type="ECO:0000256" key="7">
    <source>
        <dbReference type="PROSITE-ProRule" id="PRU00076"/>
    </source>
</evidence>
<dbReference type="GO" id="GO:0005886">
    <property type="term" value="C:plasma membrane"/>
    <property type="evidence" value="ECO:0007669"/>
    <property type="project" value="UniProtKB-ARBA"/>
</dbReference>
<feature type="domain" description="Sushi" evidence="13">
    <location>
        <begin position="3401"/>
        <end position="3458"/>
    </location>
</feature>
<feature type="domain" description="Sushi" evidence="13">
    <location>
        <begin position="1630"/>
        <end position="1686"/>
    </location>
</feature>
<feature type="domain" description="Sushi" evidence="13">
    <location>
        <begin position="2510"/>
        <end position="2566"/>
    </location>
</feature>
<feature type="disulfide bond" evidence="8">
    <location>
        <begin position="457"/>
        <end position="484"/>
    </location>
</feature>
<dbReference type="InterPro" id="IPR036465">
    <property type="entry name" value="vWFA_dom_sf"/>
</dbReference>
<feature type="domain" description="Sushi" evidence="13">
    <location>
        <begin position="3756"/>
        <end position="3814"/>
    </location>
</feature>
<feature type="domain" description="Sushi" evidence="13">
    <location>
        <begin position="2047"/>
        <end position="2104"/>
    </location>
</feature>
<feature type="domain" description="Sushi" evidence="13">
    <location>
        <begin position="3931"/>
        <end position="3988"/>
    </location>
</feature>
<dbReference type="SMART" id="SM00032">
    <property type="entry name" value="CCP"/>
    <property type="match status" value="55"/>
</dbReference>
<feature type="disulfide bond" evidence="8">
    <location>
        <begin position="2307"/>
        <end position="2334"/>
    </location>
</feature>
<feature type="domain" description="EGF-like" evidence="10">
    <location>
        <begin position="1291"/>
        <end position="1327"/>
    </location>
</feature>
<feature type="domain" description="Sushi" evidence="13">
    <location>
        <begin position="2105"/>
        <end position="2162"/>
    </location>
</feature>
<feature type="disulfide bond" evidence="7">
    <location>
        <begin position="4586"/>
        <end position="4596"/>
    </location>
</feature>
<feature type="domain" description="Sushi" evidence="13">
    <location>
        <begin position="2280"/>
        <end position="2336"/>
    </location>
</feature>
<evidence type="ECO:0000259" key="14">
    <source>
        <dbReference type="PROSITE" id="PS51828"/>
    </source>
</evidence>
<evidence type="ECO:0000259" key="10">
    <source>
        <dbReference type="PROSITE" id="PS50026"/>
    </source>
</evidence>
<feature type="domain" description="EGF-like" evidence="10">
    <location>
        <begin position="4583"/>
        <end position="4614"/>
    </location>
</feature>
<feature type="disulfide bond" evidence="7">
    <location>
        <begin position="1279"/>
        <end position="1288"/>
    </location>
</feature>
<accession>A0AAD8AWW5</accession>
<feature type="disulfide bond" evidence="8">
    <location>
        <begin position="4527"/>
        <end position="4570"/>
    </location>
</feature>
<evidence type="ECO:0000259" key="12">
    <source>
        <dbReference type="PROSITE" id="PS50825"/>
    </source>
</evidence>
<feature type="domain" description="Sushi" evidence="13">
    <location>
        <begin position="3094"/>
        <end position="3151"/>
    </location>
</feature>
<feature type="disulfide bond" evidence="7">
    <location>
        <begin position="4604"/>
        <end position="4613"/>
    </location>
</feature>
<feature type="domain" description="Pentraxin (PTX)" evidence="14">
    <location>
        <begin position="1370"/>
        <end position="1569"/>
    </location>
</feature>
<dbReference type="GO" id="GO:0000902">
    <property type="term" value="P:cell morphogenesis"/>
    <property type="evidence" value="ECO:0007669"/>
    <property type="project" value="UniProtKB-ARBA"/>
</dbReference>
<dbReference type="Gene3D" id="2.60.120.200">
    <property type="match status" value="1"/>
</dbReference>
<feature type="disulfide bond" evidence="7">
    <location>
        <begin position="1165"/>
        <end position="1174"/>
    </location>
</feature>
<dbReference type="Pfam" id="PF00084">
    <property type="entry name" value="Sushi"/>
    <property type="match status" value="52"/>
</dbReference>
<feature type="disulfide bond" evidence="8">
    <location>
        <begin position="2831"/>
        <end position="2858"/>
    </location>
</feature>
<dbReference type="Gene3D" id="2.10.70.10">
    <property type="entry name" value="Complement Module, domain 1"/>
    <property type="match status" value="54"/>
</dbReference>
<evidence type="ECO:0000256" key="6">
    <source>
        <dbReference type="ARBA" id="ARBA00023180"/>
    </source>
</evidence>
<dbReference type="PROSITE" id="PS01187">
    <property type="entry name" value="EGF_CA"/>
    <property type="match status" value="2"/>
</dbReference>
<feature type="disulfide bond" evidence="8">
    <location>
        <begin position="2863"/>
        <end position="2906"/>
    </location>
</feature>
<dbReference type="GO" id="GO:0005509">
    <property type="term" value="F:calcium ion binding"/>
    <property type="evidence" value="ECO:0007669"/>
    <property type="project" value="InterPro"/>
</dbReference>
<name>A0AAD8AWW5_BIOPF</name>
<feature type="domain" description="Sushi" evidence="13">
    <location>
        <begin position="3576"/>
        <end position="3633"/>
    </location>
</feature>
<dbReference type="PROSITE" id="PS50825">
    <property type="entry name" value="HYR"/>
    <property type="match status" value="2"/>
</dbReference>
<feature type="domain" description="Sushi" evidence="13">
    <location>
        <begin position="1813"/>
        <end position="1871"/>
    </location>
</feature>
<dbReference type="PANTHER" id="PTHR45656:SF4">
    <property type="entry name" value="PROTEIN CBR-CLEC-78"/>
    <property type="match status" value="1"/>
</dbReference>
<feature type="disulfide bond" evidence="7">
    <location>
        <begin position="1203"/>
        <end position="1212"/>
    </location>
</feature>
<feature type="disulfide bond" evidence="8">
    <location>
        <begin position="2537"/>
        <end position="2564"/>
    </location>
</feature>
<dbReference type="Pfam" id="PF07699">
    <property type="entry name" value="Ephrin_rec_like"/>
    <property type="match status" value="4"/>
</dbReference>
<feature type="domain" description="EGF-like" evidence="10">
    <location>
        <begin position="1215"/>
        <end position="1251"/>
    </location>
</feature>
<dbReference type="InterPro" id="IPR009030">
    <property type="entry name" value="Growth_fac_rcpt_cys_sf"/>
</dbReference>
<feature type="domain" description="Sushi" evidence="13">
    <location>
        <begin position="3152"/>
        <end position="3208"/>
    </location>
</feature>
<evidence type="ECO:0000256" key="1">
    <source>
        <dbReference type="ARBA" id="ARBA00022536"/>
    </source>
</evidence>
<dbReference type="FunFam" id="2.10.25.10:FF:000117">
    <property type="entry name" value="Delta-like protein"/>
    <property type="match status" value="1"/>
</dbReference>
<feature type="domain" description="Sushi" evidence="13">
    <location>
        <begin position="2392"/>
        <end position="2451"/>
    </location>
</feature>
<feature type="disulfide bond" evidence="8">
    <location>
        <begin position="2133"/>
        <end position="2160"/>
    </location>
</feature>
<dbReference type="Pfam" id="PF00008">
    <property type="entry name" value="EGF"/>
    <property type="match status" value="4"/>
</dbReference>
<dbReference type="InterPro" id="IPR001881">
    <property type="entry name" value="EGF-like_Ca-bd_dom"/>
</dbReference>
<feature type="domain" description="Sushi" evidence="13">
    <location>
        <begin position="1570"/>
        <end position="1629"/>
    </location>
</feature>
<dbReference type="FunFam" id="2.10.25.10:FF:000230">
    <property type="entry name" value="Delta-like protein"/>
    <property type="match status" value="1"/>
</dbReference>
<feature type="domain" description="Sushi" evidence="13">
    <location>
        <begin position="4047"/>
        <end position="4105"/>
    </location>
</feature>
<feature type="disulfide bond" evidence="8">
    <location>
        <begin position="2075"/>
        <end position="2102"/>
    </location>
</feature>
<feature type="domain" description="EGF-like" evidence="10">
    <location>
        <begin position="4646"/>
        <end position="4678"/>
    </location>
</feature>
<feature type="chain" id="PRO_5042113556" evidence="9">
    <location>
        <begin position="24"/>
        <end position="4690"/>
    </location>
</feature>
<evidence type="ECO:0000313" key="16">
    <source>
        <dbReference type="Proteomes" id="UP001233172"/>
    </source>
</evidence>
<feature type="domain" description="EGF-like" evidence="10">
    <location>
        <begin position="1137"/>
        <end position="1175"/>
    </location>
</feature>
<dbReference type="SMART" id="SM01411">
    <property type="entry name" value="Ephrin_rec_like"/>
    <property type="match status" value="4"/>
</dbReference>
<feature type="domain" description="Sushi" evidence="13">
    <location>
        <begin position="716"/>
        <end position="780"/>
    </location>
</feature>
<feature type="domain" description="Sushi" evidence="13">
    <location>
        <begin position="3815"/>
        <end position="3872"/>
    </location>
</feature>
<dbReference type="CDD" id="cd00033">
    <property type="entry name" value="CCP"/>
    <property type="match status" value="53"/>
</dbReference>
<evidence type="ECO:0000256" key="5">
    <source>
        <dbReference type="ARBA" id="ARBA00023157"/>
    </source>
</evidence>
<dbReference type="PROSITE" id="PS50923">
    <property type="entry name" value="SUSHI"/>
    <property type="match status" value="54"/>
</dbReference>
<feature type="disulfide bond" evidence="8">
    <location>
        <begin position="3064"/>
        <end position="3091"/>
    </location>
</feature>
<feature type="domain" description="Sushi" evidence="13">
    <location>
        <begin position="2163"/>
        <end position="2222"/>
    </location>
</feature>
<feature type="domain" description="Sushi" evidence="13">
    <location>
        <begin position="4525"/>
        <end position="4584"/>
    </location>
</feature>
<feature type="domain" description="Sushi" evidence="13">
    <location>
        <begin position="4222"/>
        <end position="4284"/>
    </location>
</feature>
<feature type="disulfide bond" evidence="8">
    <location>
        <begin position="2422"/>
        <end position="2449"/>
    </location>
</feature>
<dbReference type="Pfam" id="PF00092">
    <property type="entry name" value="VWA"/>
    <property type="match status" value="1"/>
</dbReference>
<keyword evidence="5 7" id="KW-1015">Disulfide bond</keyword>